<sequence length="81" mass="8927">MPVMARKQPLCVAHIGPHPPGAETAAPPARITAVRRQRLQGIPEGNTANDPRPHPQLDSRSHRLRLRRHPHGHRTPLGGRA</sequence>
<feature type="compositionally biased region" description="Basic residues" evidence="1">
    <location>
        <begin position="62"/>
        <end position="74"/>
    </location>
</feature>
<evidence type="ECO:0000313" key="2">
    <source>
        <dbReference type="EMBL" id="CAG7649517.1"/>
    </source>
</evidence>
<proteinExistence type="predicted"/>
<gene>
    <name evidence="2" type="ORF">SBRY_50116</name>
</gene>
<dbReference type="EMBL" id="CAJVAX010000019">
    <property type="protein sequence ID" value="CAG7649517.1"/>
    <property type="molecule type" value="Genomic_DNA"/>
</dbReference>
<reference evidence="2" key="1">
    <citation type="submission" date="2021-06" db="EMBL/GenBank/DDBJ databases">
        <authorList>
            <person name="Arsene-Ploetze F."/>
        </authorList>
    </citation>
    <scope>NUCLEOTIDE SEQUENCE</scope>
    <source>
        <strain evidence="2">SBRY1</strain>
    </source>
</reference>
<organism evidence="2 3">
    <name type="scientific">Actinacidiphila bryophytorum</name>
    <dbReference type="NCBI Taxonomy" id="1436133"/>
    <lineage>
        <taxon>Bacteria</taxon>
        <taxon>Bacillati</taxon>
        <taxon>Actinomycetota</taxon>
        <taxon>Actinomycetes</taxon>
        <taxon>Kitasatosporales</taxon>
        <taxon>Streptomycetaceae</taxon>
        <taxon>Actinacidiphila</taxon>
    </lineage>
</organism>
<evidence type="ECO:0000313" key="3">
    <source>
        <dbReference type="Proteomes" id="UP001153328"/>
    </source>
</evidence>
<dbReference type="Proteomes" id="UP001153328">
    <property type="component" value="Unassembled WGS sequence"/>
</dbReference>
<name>A0A9W4H4C3_9ACTN</name>
<evidence type="ECO:0000256" key="1">
    <source>
        <dbReference type="SAM" id="MobiDB-lite"/>
    </source>
</evidence>
<feature type="compositionally biased region" description="Basic and acidic residues" evidence="1">
    <location>
        <begin position="51"/>
        <end position="61"/>
    </location>
</feature>
<feature type="region of interest" description="Disordered" evidence="1">
    <location>
        <begin position="1"/>
        <end position="81"/>
    </location>
</feature>
<comment type="caution">
    <text evidence="2">The sequence shown here is derived from an EMBL/GenBank/DDBJ whole genome shotgun (WGS) entry which is preliminary data.</text>
</comment>
<keyword evidence="3" id="KW-1185">Reference proteome</keyword>
<accession>A0A9W4H4C3</accession>
<dbReference type="AlphaFoldDB" id="A0A9W4H4C3"/>
<protein>
    <submittedName>
        <fullName evidence="2">Uncharacterized protein</fullName>
    </submittedName>
</protein>